<dbReference type="PANTHER" id="PTHR43133">
    <property type="entry name" value="RNA POLYMERASE ECF-TYPE SIGMA FACTO"/>
    <property type="match status" value="1"/>
</dbReference>
<evidence type="ECO:0000256" key="2">
    <source>
        <dbReference type="ARBA" id="ARBA00023015"/>
    </source>
</evidence>
<dbReference type="InterPro" id="IPR039425">
    <property type="entry name" value="RNA_pol_sigma-70-like"/>
</dbReference>
<feature type="compositionally biased region" description="Basic and acidic residues" evidence="6">
    <location>
        <begin position="602"/>
        <end position="644"/>
    </location>
</feature>
<evidence type="ECO:0000256" key="4">
    <source>
        <dbReference type="ARBA" id="ARBA00023125"/>
    </source>
</evidence>
<dbReference type="AlphaFoldDB" id="A0A839RYC7"/>
<feature type="region of interest" description="Disordered" evidence="6">
    <location>
        <begin position="327"/>
        <end position="655"/>
    </location>
</feature>
<feature type="domain" description="Putative zinc-finger" evidence="8">
    <location>
        <begin position="192"/>
        <end position="226"/>
    </location>
</feature>
<dbReference type="Proteomes" id="UP000550714">
    <property type="component" value="Unassembled WGS sequence"/>
</dbReference>
<keyword evidence="5" id="KW-0804">Transcription</keyword>
<evidence type="ECO:0000259" key="8">
    <source>
        <dbReference type="Pfam" id="PF13490"/>
    </source>
</evidence>
<name>A0A839RYC7_9PSEU</name>
<keyword evidence="3" id="KW-0731">Sigma factor</keyword>
<keyword evidence="4" id="KW-0238">DNA-binding</keyword>
<dbReference type="GO" id="GO:0003677">
    <property type="term" value="F:DNA binding"/>
    <property type="evidence" value="ECO:0007669"/>
    <property type="project" value="UniProtKB-KW"/>
</dbReference>
<evidence type="ECO:0000256" key="5">
    <source>
        <dbReference type="ARBA" id="ARBA00023163"/>
    </source>
</evidence>
<dbReference type="InterPro" id="IPR014284">
    <property type="entry name" value="RNA_pol_sigma-70_dom"/>
</dbReference>
<dbReference type="PANTHER" id="PTHR43133:SF8">
    <property type="entry name" value="RNA POLYMERASE SIGMA FACTOR HI_1459-RELATED"/>
    <property type="match status" value="1"/>
</dbReference>
<dbReference type="Gene3D" id="1.10.10.1320">
    <property type="entry name" value="Anti-sigma factor, zinc-finger domain"/>
    <property type="match status" value="1"/>
</dbReference>
<dbReference type="InterPro" id="IPR041916">
    <property type="entry name" value="Anti_sigma_zinc_sf"/>
</dbReference>
<evidence type="ECO:0000313" key="9">
    <source>
        <dbReference type="EMBL" id="MBB3049527.1"/>
    </source>
</evidence>
<keyword evidence="10" id="KW-1185">Reference proteome</keyword>
<gene>
    <name evidence="9" type="ORF">FHS23_000522</name>
</gene>
<protein>
    <submittedName>
        <fullName evidence="9">RNA polymerase sigma factor (Sigma-70 family)</fullName>
    </submittedName>
</protein>
<dbReference type="NCBIfam" id="TIGR02937">
    <property type="entry name" value="sigma70-ECF"/>
    <property type="match status" value="1"/>
</dbReference>
<dbReference type="EMBL" id="JACHWU010000001">
    <property type="protein sequence ID" value="MBB3049527.1"/>
    <property type="molecule type" value="Genomic_DNA"/>
</dbReference>
<feature type="compositionally biased region" description="Low complexity" evidence="6">
    <location>
        <begin position="588"/>
        <end position="601"/>
    </location>
</feature>
<dbReference type="GO" id="GO:0016987">
    <property type="term" value="F:sigma factor activity"/>
    <property type="evidence" value="ECO:0007669"/>
    <property type="project" value="UniProtKB-KW"/>
</dbReference>
<accession>A0A839RYC7</accession>
<proteinExistence type="inferred from homology"/>
<feature type="compositionally biased region" description="Basic and acidic residues" evidence="6">
    <location>
        <begin position="388"/>
        <end position="410"/>
    </location>
</feature>
<feature type="compositionally biased region" description="Low complexity" evidence="6">
    <location>
        <begin position="370"/>
        <end position="379"/>
    </location>
</feature>
<dbReference type="InterPro" id="IPR027383">
    <property type="entry name" value="Znf_put"/>
</dbReference>
<keyword evidence="2" id="KW-0805">Transcription regulation</keyword>
<dbReference type="InterPro" id="IPR013324">
    <property type="entry name" value="RNA_pol_sigma_r3/r4-like"/>
</dbReference>
<dbReference type="GO" id="GO:0006352">
    <property type="term" value="P:DNA-templated transcription initiation"/>
    <property type="evidence" value="ECO:0007669"/>
    <property type="project" value="InterPro"/>
</dbReference>
<dbReference type="Gene3D" id="1.10.1740.10">
    <property type="match status" value="1"/>
</dbReference>
<comment type="caution">
    <text evidence="9">The sequence shown here is derived from an EMBL/GenBank/DDBJ whole genome shotgun (WGS) entry which is preliminary data.</text>
</comment>
<evidence type="ECO:0000256" key="1">
    <source>
        <dbReference type="ARBA" id="ARBA00010641"/>
    </source>
</evidence>
<dbReference type="InterPro" id="IPR013325">
    <property type="entry name" value="RNA_pol_sigma_r2"/>
</dbReference>
<evidence type="ECO:0000259" key="7">
    <source>
        <dbReference type="Pfam" id="PF04542"/>
    </source>
</evidence>
<dbReference type="Pfam" id="PF13490">
    <property type="entry name" value="zf-HC2"/>
    <property type="match status" value="1"/>
</dbReference>
<dbReference type="SUPFAM" id="SSF88946">
    <property type="entry name" value="Sigma2 domain of RNA polymerase sigma factors"/>
    <property type="match status" value="1"/>
</dbReference>
<dbReference type="InterPro" id="IPR007627">
    <property type="entry name" value="RNA_pol_sigma70_r2"/>
</dbReference>
<feature type="compositionally biased region" description="Basic and acidic residues" evidence="6">
    <location>
        <begin position="457"/>
        <end position="466"/>
    </location>
</feature>
<feature type="compositionally biased region" description="Basic and acidic residues" evidence="6">
    <location>
        <begin position="351"/>
        <end position="369"/>
    </location>
</feature>
<sequence>MDRTVTATDEARLLERLRQGEDDAFGELFELHVASVRRLARGIARDGSEAEDITAETFFRVLQAVRRGNGPRDNVRAYLLTVARRVTWEWQAARRDVPVSDDELTTRVGGGADAQSSTAEASLITRAFSSLPERWRTVLWQTEVEGVQPANVAPEFGLSPNATAALARRARIGLRAAYLQAHLATGRSSNGCRTIVEKLGGYTAGSVTGAEARKVKAHLSACSSCRSTHDELRDVCSSLRSHAGVLVLLVPAAGVVANWGGAASGVVSEVAGSAAGASGSAAGSVSGTAGGLAALGGHVKVGLAVASTVAVGAAGVAGVADLSDDGRQTIGLHGGPRGDLQLVEPPPVGPEVDRKADRDGPPRDERGEAAEGAVADDGAQNGAVPNHAVRDNGTQDDRAPGDGDGDERGPMADTDYSVPGSERGHSARAKQPRNAPRAGSEPQPRAGQPRAGQPEPGAERGPRRGADGGTADSPRGAGVNVRSDRSGGTARSDVGAGGDGGTDGDDNAGRGQRNGAPAGEQAAGPDRAPGPNKAPGPEAAPGLNKAPAEDKAAVAKRLAHAWAEKAADARRDRARGFEPPTERPGVHSAAAPDRSASAPDRSAPEPGDKARKSASEPAPRLDDGDERAHGGDHPLPKAGPDHQGRKPAGAYFRGE</sequence>
<evidence type="ECO:0000313" key="10">
    <source>
        <dbReference type="Proteomes" id="UP000550714"/>
    </source>
</evidence>
<organism evidence="9 10">
    <name type="scientific">Prauserella isguenensis</name>
    <dbReference type="NCBI Taxonomy" id="1470180"/>
    <lineage>
        <taxon>Bacteria</taxon>
        <taxon>Bacillati</taxon>
        <taxon>Actinomycetota</taxon>
        <taxon>Actinomycetes</taxon>
        <taxon>Pseudonocardiales</taxon>
        <taxon>Pseudonocardiaceae</taxon>
        <taxon>Prauserella</taxon>
    </lineage>
</organism>
<evidence type="ECO:0000256" key="6">
    <source>
        <dbReference type="SAM" id="MobiDB-lite"/>
    </source>
</evidence>
<feature type="domain" description="RNA polymerase sigma-70 region 2" evidence="7">
    <location>
        <begin position="28"/>
        <end position="86"/>
    </location>
</feature>
<feature type="compositionally biased region" description="Basic and acidic residues" evidence="6">
    <location>
        <begin position="562"/>
        <end position="585"/>
    </location>
</feature>
<dbReference type="Pfam" id="PF04542">
    <property type="entry name" value="Sigma70_r2"/>
    <property type="match status" value="1"/>
</dbReference>
<reference evidence="9 10" key="1">
    <citation type="submission" date="2020-08" db="EMBL/GenBank/DDBJ databases">
        <title>Genomic Encyclopedia of Type Strains, Phase III (KMG-III): the genomes of soil and plant-associated and newly described type strains.</title>
        <authorList>
            <person name="Whitman W."/>
        </authorList>
    </citation>
    <scope>NUCLEOTIDE SEQUENCE [LARGE SCALE GENOMIC DNA]</scope>
    <source>
        <strain evidence="9 10">CECT 8577</strain>
    </source>
</reference>
<dbReference type="RefSeq" id="WP_221218933.1">
    <property type="nucleotide sequence ID" value="NZ_JACHWU010000001.1"/>
</dbReference>
<evidence type="ECO:0000256" key="3">
    <source>
        <dbReference type="ARBA" id="ARBA00023082"/>
    </source>
</evidence>
<comment type="similarity">
    <text evidence="1">Belongs to the sigma-70 factor family. ECF subfamily.</text>
</comment>
<dbReference type="SUPFAM" id="SSF88659">
    <property type="entry name" value="Sigma3 and sigma4 domains of RNA polymerase sigma factors"/>
    <property type="match status" value="1"/>
</dbReference>